<dbReference type="GO" id="GO:0000281">
    <property type="term" value="P:mitotic cytokinesis"/>
    <property type="evidence" value="ECO:0007669"/>
    <property type="project" value="TreeGrafter"/>
</dbReference>
<dbReference type="AlphaFoldDB" id="A0A813Y1F1"/>
<dbReference type="GO" id="GO:0005634">
    <property type="term" value="C:nucleus"/>
    <property type="evidence" value="ECO:0007669"/>
    <property type="project" value="InterPro"/>
</dbReference>
<dbReference type="GO" id="GO:0005085">
    <property type="term" value="F:guanyl-nucleotide exchange factor activity"/>
    <property type="evidence" value="ECO:0007669"/>
    <property type="project" value="InterPro"/>
</dbReference>
<dbReference type="Gene3D" id="3.40.50.10190">
    <property type="entry name" value="BRCT domain"/>
    <property type="match status" value="2"/>
</dbReference>
<dbReference type="Proteomes" id="UP000663879">
    <property type="component" value="Unassembled WGS sequence"/>
</dbReference>
<dbReference type="Pfam" id="PF00533">
    <property type="entry name" value="BRCT"/>
    <property type="match status" value="1"/>
</dbReference>
<name>A0A813Y1F1_9BILA</name>
<evidence type="ECO:0000256" key="1">
    <source>
        <dbReference type="SAM" id="MobiDB-lite"/>
    </source>
</evidence>
<dbReference type="InterPro" id="IPR026817">
    <property type="entry name" value="Ect2"/>
</dbReference>
<dbReference type="GO" id="GO:0005096">
    <property type="term" value="F:GTPase activator activity"/>
    <property type="evidence" value="ECO:0007669"/>
    <property type="project" value="InterPro"/>
</dbReference>
<reference evidence="4" key="1">
    <citation type="submission" date="2021-02" db="EMBL/GenBank/DDBJ databases">
        <authorList>
            <person name="Nowell W R."/>
        </authorList>
    </citation>
    <scope>NUCLEOTIDE SEQUENCE</scope>
    <source>
        <strain evidence="4">Ploen Becks lab</strain>
    </source>
</reference>
<dbReference type="SUPFAM" id="SSF52113">
    <property type="entry name" value="BRCT domain"/>
    <property type="match status" value="2"/>
</dbReference>
<dbReference type="GO" id="GO:0035556">
    <property type="term" value="P:intracellular signal transduction"/>
    <property type="evidence" value="ECO:0007669"/>
    <property type="project" value="InterPro"/>
</dbReference>
<dbReference type="EMBL" id="CAJNOC010001629">
    <property type="protein sequence ID" value="CAF0879713.1"/>
    <property type="molecule type" value="Genomic_DNA"/>
</dbReference>
<dbReference type="PANTHER" id="PTHR16777">
    <property type="entry name" value="PROTEIN ECT2"/>
    <property type="match status" value="1"/>
</dbReference>
<dbReference type="Gene3D" id="1.20.900.10">
    <property type="entry name" value="Dbl homology (DH) domain"/>
    <property type="match status" value="1"/>
</dbReference>
<dbReference type="PANTHER" id="PTHR16777:SF2">
    <property type="entry name" value="PROTEIN ECT2"/>
    <property type="match status" value="1"/>
</dbReference>
<gene>
    <name evidence="4" type="ORF">OXX778_LOCUS10351</name>
</gene>
<dbReference type="GO" id="GO:0007399">
    <property type="term" value="P:nervous system development"/>
    <property type="evidence" value="ECO:0007669"/>
    <property type="project" value="TreeGrafter"/>
</dbReference>
<dbReference type="PROSITE" id="PS50010">
    <property type="entry name" value="DH_2"/>
    <property type="match status" value="1"/>
</dbReference>
<feature type="domain" description="BRCT" evidence="3">
    <location>
        <begin position="324"/>
        <end position="432"/>
    </location>
</feature>
<dbReference type="SUPFAM" id="SSF48065">
    <property type="entry name" value="DBL homology domain (DH-domain)"/>
    <property type="match status" value="1"/>
</dbReference>
<evidence type="ECO:0000259" key="2">
    <source>
        <dbReference type="PROSITE" id="PS50010"/>
    </source>
</evidence>
<dbReference type="SMART" id="SM00292">
    <property type="entry name" value="BRCT"/>
    <property type="match status" value="2"/>
</dbReference>
<dbReference type="InterPro" id="IPR001331">
    <property type="entry name" value="GDS_CDC24_CS"/>
</dbReference>
<feature type="compositionally biased region" description="Polar residues" evidence="1">
    <location>
        <begin position="573"/>
        <end position="584"/>
    </location>
</feature>
<dbReference type="InterPro" id="IPR011993">
    <property type="entry name" value="PH-like_dom_sf"/>
</dbReference>
<dbReference type="Pfam" id="PF00621">
    <property type="entry name" value="RhoGEF"/>
    <property type="match status" value="1"/>
</dbReference>
<dbReference type="Pfam" id="PF21242">
    <property type="entry name" value="ECT2_PH"/>
    <property type="match status" value="1"/>
</dbReference>
<dbReference type="Gene3D" id="2.30.29.30">
    <property type="entry name" value="Pleckstrin-homology domain (PH domain)/Phosphotyrosine-binding domain (PTB)"/>
    <property type="match status" value="1"/>
</dbReference>
<protein>
    <recommendedName>
        <fullName evidence="6">ECT2</fullName>
    </recommendedName>
</protein>
<dbReference type="InterPro" id="IPR035899">
    <property type="entry name" value="DBL_dom_sf"/>
</dbReference>
<feature type="region of interest" description="Disordered" evidence="1">
    <location>
        <begin position="560"/>
        <end position="592"/>
    </location>
</feature>
<dbReference type="PROSITE" id="PS00741">
    <property type="entry name" value="DH_1"/>
    <property type="match status" value="1"/>
</dbReference>
<dbReference type="GO" id="GO:0005938">
    <property type="term" value="C:cell cortex"/>
    <property type="evidence" value="ECO:0007669"/>
    <property type="project" value="TreeGrafter"/>
</dbReference>
<dbReference type="GO" id="GO:2000431">
    <property type="term" value="P:regulation of cytokinesis, actomyosin contractile ring assembly"/>
    <property type="evidence" value="ECO:0007669"/>
    <property type="project" value="InterPro"/>
</dbReference>
<keyword evidence="5" id="KW-1185">Reference proteome</keyword>
<organism evidence="4 5">
    <name type="scientific">Brachionus calyciflorus</name>
    <dbReference type="NCBI Taxonomy" id="104777"/>
    <lineage>
        <taxon>Eukaryota</taxon>
        <taxon>Metazoa</taxon>
        <taxon>Spiralia</taxon>
        <taxon>Gnathifera</taxon>
        <taxon>Rotifera</taxon>
        <taxon>Eurotatoria</taxon>
        <taxon>Monogononta</taxon>
        <taxon>Pseudotrocha</taxon>
        <taxon>Ploima</taxon>
        <taxon>Brachionidae</taxon>
        <taxon>Brachionus</taxon>
    </lineage>
</organism>
<dbReference type="InterPro" id="IPR049395">
    <property type="entry name" value="ECT2_PH"/>
</dbReference>
<dbReference type="InterPro" id="IPR001357">
    <property type="entry name" value="BRCT_dom"/>
</dbReference>
<accession>A0A813Y1F1</accession>
<evidence type="ECO:0008006" key="6">
    <source>
        <dbReference type="Google" id="ProtNLM"/>
    </source>
</evidence>
<evidence type="ECO:0000259" key="3">
    <source>
        <dbReference type="PROSITE" id="PS50172"/>
    </source>
</evidence>
<dbReference type="SMART" id="SM00325">
    <property type="entry name" value="RhoGEF"/>
    <property type="match status" value="1"/>
</dbReference>
<dbReference type="OrthoDB" id="9997817at2759"/>
<comment type="caution">
    <text evidence="4">The sequence shown here is derived from an EMBL/GenBank/DDBJ whole genome shotgun (WGS) entry which is preliminary data.</text>
</comment>
<dbReference type="InterPro" id="IPR000219">
    <property type="entry name" value="DH_dom"/>
</dbReference>
<dbReference type="InterPro" id="IPR036420">
    <property type="entry name" value="BRCT_dom_sf"/>
</dbReference>
<proteinExistence type="predicted"/>
<feature type="domain" description="BRCT" evidence="3">
    <location>
        <begin position="226"/>
        <end position="314"/>
    </location>
</feature>
<dbReference type="PROSITE" id="PS50172">
    <property type="entry name" value="BRCT"/>
    <property type="match status" value="2"/>
</dbReference>
<dbReference type="CDD" id="cd00160">
    <property type="entry name" value="RhoGEF"/>
    <property type="match status" value="1"/>
</dbReference>
<evidence type="ECO:0000313" key="5">
    <source>
        <dbReference type="Proteomes" id="UP000663879"/>
    </source>
</evidence>
<sequence>MSLIQHINHLCVINGDYKILKKELKNDGNDNPQNGMDKLNELIEFYKINLQQQGQDECFQLIHSRDGNELYTSLLNSFGLNSIATNDLDKTISNLNEILSLNSAPGAQQYQRLAIQHLNNNNNNSSSYICFIISDFDQSDSIFLKLEETQLKLTNFINSINGAQAANLTSNTSSAHLLSTSNMSILQANQSSSHQKRFMIFGWPVLYYCIKNDLCLTMATDVERPLYCKLMSGCYVCFTGFRKENKNSVAYCIKLVHYMGGSVRKEYNKRITHLIVKSTLSTKYKTAYNIGKCHLLTEDWITEAWKHRNQVDFDVNGEDFLKKFRLKALYSLSIAFYGFTQEETQHMKEVTIENGGTPISDLNDPNITHIVINDQEVRHFPDEPNLSNSLGSITPTTTGAKASHIFIDLNQSPFSNTRASIVRAEWFWASIQICCRASECLYEFTKTSRDINKNDPPNKRIKLSVDNLLSNELNSTAHMTMNLSQTDSPHNNKKLSPQRAQQNNTLNEFDSPTLCPQQITNKSLTRLSTDRLLNGKQNMSNNLSTSASLLDATTDDAMSIDSPFNKDRDNHGLLNSASSNGAQTEKNKKMSKRSQRIIELYETEKRFVNILHTIICYFKEPIEAPDQVAGPILDQTESKEIFGNLPPIYEVHCKIKERLERIVNRNINEDSVSVGEIYFENSDALLKTYPPFVNFYEKTKDAIQTNDKMKPRFHAFLKIAQSKPECGRQTLTELLIRPVQRLPSTLLLLDDILKETPKTHRDHELLSKAIASLKEVMTHINEDKRKIENQLTMFVLMNDIENCPANLLSSHRHFLKKLYVYEMSNELLKKGAQLALFLFSDCLEICKPRFKLHNAKSPSLTSSSKQRSPTKLYKHIALFSLNNVTKVCDILQNGDDTDLFGILCRLAGEKDKFFSFKVIPNASNQSNNSSIVTNHYSTISSQSSNSSNSSSIYCSTTNLNLYDEHAQAQLEKKDFIKLLAQGICNVKCITEYENILCTIEAKQLQIDLNESGSKKLEAVKSYARIINRRVSRAFSFSQDTPNKIKKTISSVFRSPFQSSYSQQSLNEQKASKLASLASLQLTPTLQETKRKFITMQKSREAVMTHTQLFRQQTCSNITTQTTSSLLSLDTCLSSTSENDLTTSDYICNKKDEKRLGQSQSTFPDITNIFQNNGHKRQLT</sequence>
<feature type="domain" description="DH" evidence="2">
    <location>
        <begin position="592"/>
        <end position="783"/>
    </location>
</feature>
<evidence type="ECO:0000313" key="4">
    <source>
        <dbReference type="EMBL" id="CAF0879713.1"/>
    </source>
</evidence>